<keyword evidence="5" id="KW-1185">Reference proteome</keyword>
<name>A0A963YX04_9PROT</name>
<evidence type="ECO:0000256" key="2">
    <source>
        <dbReference type="ARBA" id="ARBA00007639"/>
    </source>
</evidence>
<evidence type="ECO:0000259" key="3">
    <source>
        <dbReference type="Pfam" id="PF13407"/>
    </source>
</evidence>
<comment type="similarity">
    <text evidence="2">Belongs to the bacterial solute-binding protein 2 family.</text>
</comment>
<accession>A0A963YX04</accession>
<sequence>MTKIINPFVSRRQAGGLVLGGLIAAAGMPRRGFADTEKVMATVVKIQGVPWFNFMQKGLIEGGETFHINSTMVGPVTVDPAQQVRLVEDQIAKKVDVLGLVPLDVKVLAPVLARAQAAGIIVITQEGPNQDGRTWDVELLDSVAFGQMQMKALAQDMGETGEYVIYVGTLTTPLHNKWADAAIAYQLKNYPNMKLATSRFPGADEIDTSEQVTREVLQGYPNVRGILGFGSNGPIGSGNIVRQRHLQKKISIVGTVIPSQAKPLIEAGVIRQGFLWSPKDAGYAMVAVASLQLQGAKFETGMEIPGMGKATVDAANKLISVDRILTFDKANIDSTIAATGL</sequence>
<evidence type="ECO:0000313" key="5">
    <source>
        <dbReference type="Proteomes" id="UP000721844"/>
    </source>
</evidence>
<dbReference type="Pfam" id="PF13407">
    <property type="entry name" value="Peripla_BP_4"/>
    <property type="match status" value="1"/>
</dbReference>
<feature type="domain" description="Periplasmic binding protein" evidence="3">
    <location>
        <begin position="41"/>
        <end position="296"/>
    </location>
</feature>
<evidence type="ECO:0000256" key="1">
    <source>
        <dbReference type="ARBA" id="ARBA00004418"/>
    </source>
</evidence>
<dbReference type="InterPro" id="IPR028082">
    <property type="entry name" value="Peripla_BP_I"/>
</dbReference>
<dbReference type="AlphaFoldDB" id="A0A963YX04"/>
<dbReference type="PANTHER" id="PTHR30036:SF7">
    <property type="entry name" value="ABC TRANSPORTER PERIPLASMIC-BINDING PROTEIN YPHF"/>
    <property type="match status" value="1"/>
</dbReference>
<proteinExistence type="inferred from homology"/>
<dbReference type="SUPFAM" id="SSF53822">
    <property type="entry name" value="Periplasmic binding protein-like I"/>
    <property type="match status" value="1"/>
</dbReference>
<evidence type="ECO:0000313" key="4">
    <source>
        <dbReference type="EMBL" id="MCB8878752.1"/>
    </source>
</evidence>
<dbReference type="InterPro" id="IPR050555">
    <property type="entry name" value="Bact_Solute-Bind_Prot2"/>
</dbReference>
<dbReference type="EMBL" id="JAESVA010000001">
    <property type="protein sequence ID" value="MCB8878752.1"/>
    <property type="molecule type" value="Genomic_DNA"/>
</dbReference>
<dbReference type="InterPro" id="IPR025997">
    <property type="entry name" value="SBP_2_dom"/>
</dbReference>
<protein>
    <submittedName>
        <fullName evidence="4">Substrate-binding domain-containing protein</fullName>
    </submittedName>
</protein>
<dbReference type="Proteomes" id="UP000721844">
    <property type="component" value="Unassembled WGS sequence"/>
</dbReference>
<reference evidence="4 5" key="1">
    <citation type="journal article" date="2021" name="Microorganisms">
        <title>Acidisoma silvae sp. nov. and Acidisomacellulosilytica sp. nov., Two Acidophilic Bacteria Isolated from Decaying Wood, Hydrolyzing Cellulose and Producing Poly-3-hydroxybutyrate.</title>
        <authorList>
            <person name="Mieszkin S."/>
            <person name="Pouder E."/>
            <person name="Uroz S."/>
            <person name="Simon-Colin C."/>
            <person name="Alain K."/>
        </authorList>
    </citation>
    <scope>NUCLEOTIDE SEQUENCE [LARGE SCALE GENOMIC DNA]</scope>
    <source>
        <strain evidence="4 5">HW T5.17</strain>
    </source>
</reference>
<organism evidence="4 5">
    <name type="scientific">Acidisoma cellulosilyticum</name>
    <dbReference type="NCBI Taxonomy" id="2802395"/>
    <lineage>
        <taxon>Bacteria</taxon>
        <taxon>Pseudomonadati</taxon>
        <taxon>Pseudomonadota</taxon>
        <taxon>Alphaproteobacteria</taxon>
        <taxon>Acetobacterales</taxon>
        <taxon>Acidocellaceae</taxon>
        <taxon>Acidisoma</taxon>
    </lineage>
</organism>
<gene>
    <name evidence="4" type="ORF">ACELLULO517_00790</name>
</gene>
<dbReference type="PANTHER" id="PTHR30036">
    <property type="entry name" value="D-XYLOSE-BINDING PERIPLASMIC PROTEIN"/>
    <property type="match status" value="1"/>
</dbReference>
<comment type="caution">
    <text evidence="4">The sequence shown here is derived from an EMBL/GenBank/DDBJ whole genome shotgun (WGS) entry which is preliminary data.</text>
</comment>
<dbReference type="GO" id="GO:0030288">
    <property type="term" value="C:outer membrane-bounded periplasmic space"/>
    <property type="evidence" value="ECO:0007669"/>
    <property type="project" value="TreeGrafter"/>
</dbReference>
<dbReference type="GO" id="GO:0030246">
    <property type="term" value="F:carbohydrate binding"/>
    <property type="evidence" value="ECO:0007669"/>
    <property type="project" value="TreeGrafter"/>
</dbReference>
<dbReference type="Gene3D" id="3.40.50.2300">
    <property type="match status" value="2"/>
</dbReference>
<dbReference type="RefSeq" id="WP_227304742.1">
    <property type="nucleotide sequence ID" value="NZ_JAESVA010000001.1"/>
</dbReference>
<comment type="subcellular location">
    <subcellularLocation>
        <location evidence="1">Periplasm</location>
    </subcellularLocation>
</comment>